<evidence type="ECO:0000256" key="7">
    <source>
        <dbReference type="ARBA" id="ARBA00023136"/>
    </source>
</evidence>
<evidence type="ECO:0000256" key="1">
    <source>
        <dbReference type="ARBA" id="ARBA00004651"/>
    </source>
</evidence>
<dbReference type="SUPFAM" id="SSF81321">
    <property type="entry name" value="Family A G protein-coupled receptor-like"/>
    <property type="match status" value="1"/>
</dbReference>
<keyword evidence="5 13" id="KW-1133">Transmembrane helix</keyword>
<dbReference type="InterPro" id="IPR001556">
    <property type="entry name" value="Bombsn_rcpt-like"/>
</dbReference>
<organism evidence="16 17">
    <name type="scientific">Cloeon dipterum</name>
    <dbReference type="NCBI Taxonomy" id="197152"/>
    <lineage>
        <taxon>Eukaryota</taxon>
        <taxon>Metazoa</taxon>
        <taxon>Ecdysozoa</taxon>
        <taxon>Arthropoda</taxon>
        <taxon>Hexapoda</taxon>
        <taxon>Insecta</taxon>
        <taxon>Pterygota</taxon>
        <taxon>Palaeoptera</taxon>
        <taxon>Ephemeroptera</taxon>
        <taxon>Pisciforma</taxon>
        <taxon>Baetidae</taxon>
        <taxon>Cloeon</taxon>
    </lineage>
</organism>
<evidence type="ECO:0000256" key="4">
    <source>
        <dbReference type="ARBA" id="ARBA00022692"/>
    </source>
</evidence>
<dbReference type="EMBL" id="CADEPI010000007">
    <property type="protein sequence ID" value="CAB3361953.1"/>
    <property type="molecule type" value="Genomic_DNA"/>
</dbReference>
<feature type="transmembrane region" description="Helical" evidence="13">
    <location>
        <begin position="315"/>
        <end position="334"/>
    </location>
</feature>
<feature type="signal peptide" evidence="14">
    <location>
        <begin position="1"/>
        <end position="17"/>
    </location>
</feature>
<keyword evidence="9 12" id="KW-0675">Receptor</keyword>
<evidence type="ECO:0000256" key="11">
    <source>
        <dbReference type="ARBA" id="ARBA00023224"/>
    </source>
</evidence>
<keyword evidence="6 12" id="KW-0297">G-protein coupled receptor</keyword>
<evidence type="ECO:0000259" key="15">
    <source>
        <dbReference type="PROSITE" id="PS50262"/>
    </source>
</evidence>
<keyword evidence="17" id="KW-1185">Reference proteome</keyword>
<evidence type="ECO:0000256" key="2">
    <source>
        <dbReference type="ARBA" id="ARBA00010663"/>
    </source>
</evidence>
<sequence>MRIVFLFCHGALLFADGREDERRWFASWQRRTSRGKGASAHILPLSREFTRCVVRESPTFTSPPSAKPAVCPRLSTLLFAHTYTGRVIMASLSWMENVTESIFGGISNDTSLSNTSLQPPLEEDSYVPYSQRPETYIVPVLFAIIFVVGVLGNGSLVLIFARHRRMRNVPNTYIFSLALGDLILILSCIPFTSTLYTFESWPYGLFICKLSETVKDLSVGVSVFTLTALSAERYCAIVNPMRRHAGGILGSKTVTLCVAIGIWVVSLIFSVPSAVYSRLLEQVLLNNHSVIVYCYPLPGNIGDTPVKLMIVFKFLVYYAIPLCVITIFYVLMAVHLERSARNMPGEAAHSTQVQARKKVAKMVLAFVVIFFVCFLPYHVFMMWFHLNPDSMAEYDDFWHMLRIVGFCLSFLNSCINPIALYFVSGTFRKHFNRHLFCCCCPAVTPERVRRNTFDKSRRHDASSHTLVHFHSSVKRNHEVTVTTAFSLDKT</sequence>
<protein>
    <recommendedName>
        <fullName evidence="15">G-protein coupled receptors family 1 profile domain-containing protein</fullName>
    </recommendedName>
</protein>
<evidence type="ECO:0000256" key="3">
    <source>
        <dbReference type="ARBA" id="ARBA00022475"/>
    </source>
</evidence>
<keyword evidence="7 13" id="KW-0472">Membrane</keyword>
<keyword evidence="14" id="KW-0732">Signal</keyword>
<reference evidence="16 17" key="1">
    <citation type="submission" date="2020-04" db="EMBL/GenBank/DDBJ databases">
        <authorList>
            <person name="Alioto T."/>
            <person name="Alioto T."/>
            <person name="Gomez Garrido J."/>
        </authorList>
    </citation>
    <scope>NUCLEOTIDE SEQUENCE [LARGE SCALE GENOMIC DNA]</scope>
</reference>
<keyword evidence="10" id="KW-0325">Glycoprotein</keyword>
<dbReference type="InterPro" id="IPR000276">
    <property type="entry name" value="GPCR_Rhodpsn"/>
</dbReference>
<dbReference type="GO" id="GO:0008188">
    <property type="term" value="F:neuropeptide receptor activity"/>
    <property type="evidence" value="ECO:0007669"/>
    <property type="project" value="TreeGrafter"/>
</dbReference>
<evidence type="ECO:0000313" key="16">
    <source>
        <dbReference type="EMBL" id="CAB3361953.1"/>
    </source>
</evidence>
<dbReference type="PRINTS" id="PR00358">
    <property type="entry name" value="BOMBESINR"/>
</dbReference>
<name>A0A8S1BYI8_9INSE</name>
<feature type="transmembrane region" description="Helical" evidence="13">
    <location>
        <begin position="403"/>
        <end position="423"/>
    </location>
</feature>
<dbReference type="PRINTS" id="PR00237">
    <property type="entry name" value="GPCRRHODOPSN"/>
</dbReference>
<keyword evidence="4 12" id="KW-0812">Transmembrane</keyword>
<dbReference type="OrthoDB" id="10049706at2759"/>
<dbReference type="AlphaFoldDB" id="A0A8S1BYI8"/>
<evidence type="ECO:0000313" key="17">
    <source>
        <dbReference type="Proteomes" id="UP000494165"/>
    </source>
</evidence>
<evidence type="ECO:0000256" key="8">
    <source>
        <dbReference type="ARBA" id="ARBA00023157"/>
    </source>
</evidence>
<keyword evidence="8" id="KW-1015">Disulfide bond</keyword>
<keyword evidence="11 12" id="KW-0807">Transducer</keyword>
<dbReference type="PANTHER" id="PTHR45695:SF26">
    <property type="entry name" value="NEUROPEPTIDE CCHAMIDE-1 RECEPTOR"/>
    <property type="match status" value="1"/>
</dbReference>
<feature type="transmembrane region" description="Helical" evidence="13">
    <location>
        <begin position="217"/>
        <end position="235"/>
    </location>
</feature>
<dbReference type="SMART" id="SM01381">
    <property type="entry name" value="7TM_GPCR_Srsx"/>
    <property type="match status" value="1"/>
</dbReference>
<evidence type="ECO:0000256" key="14">
    <source>
        <dbReference type="SAM" id="SignalP"/>
    </source>
</evidence>
<dbReference type="Gene3D" id="1.20.1070.10">
    <property type="entry name" value="Rhodopsin 7-helix transmembrane proteins"/>
    <property type="match status" value="1"/>
</dbReference>
<dbReference type="GO" id="GO:0005886">
    <property type="term" value="C:plasma membrane"/>
    <property type="evidence" value="ECO:0007669"/>
    <property type="project" value="UniProtKB-SubCell"/>
</dbReference>
<feature type="chain" id="PRO_5035724262" description="G-protein coupled receptors family 1 profile domain-containing protein" evidence="14">
    <location>
        <begin position="18"/>
        <end position="490"/>
    </location>
</feature>
<dbReference type="PROSITE" id="PS50262">
    <property type="entry name" value="G_PROTEIN_RECEP_F1_2"/>
    <property type="match status" value="1"/>
</dbReference>
<dbReference type="Proteomes" id="UP000494165">
    <property type="component" value="Unassembled WGS sequence"/>
</dbReference>
<feature type="transmembrane region" description="Helical" evidence="13">
    <location>
        <begin position="173"/>
        <end position="197"/>
    </location>
</feature>
<evidence type="ECO:0000256" key="13">
    <source>
        <dbReference type="SAM" id="Phobius"/>
    </source>
</evidence>
<evidence type="ECO:0000256" key="12">
    <source>
        <dbReference type="RuleBase" id="RU000688"/>
    </source>
</evidence>
<feature type="transmembrane region" description="Helical" evidence="13">
    <location>
        <begin position="256"/>
        <end position="276"/>
    </location>
</feature>
<comment type="caution">
    <text evidence="16">The sequence shown here is derived from an EMBL/GenBank/DDBJ whole genome shotgun (WGS) entry which is preliminary data.</text>
</comment>
<evidence type="ECO:0000256" key="5">
    <source>
        <dbReference type="ARBA" id="ARBA00022989"/>
    </source>
</evidence>
<evidence type="ECO:0000256" key="6">
    <source>
        <dbReference type="ARBA" id="ARBA00023040"/>
    </source>
</evidence>
<dbReference type="PANTHER" id="PTHR45695">
    <property type="entry name" value="LEUCOKININ RECEPTOR-RELATED"/>
    <property type="match status" value="1"/>
</dbReference>
<dbReference type="PROSITE" id="PS00237">
    <property type="entry name" value="G_PROTEIN_RECEP_F1_1"/>
    <property type="match status" value="1"/>
</dbReference>
<dbReference type="CDD" id="cd15927">
    <property type="entry name" value="7tmA_Bombesin_R-like"/>
    <property type="match status" value="1"/>
</dbReference>
<evidence type="ECO:0000256" key="9">
    <source>
        <dbReference type="ARBA" id="ARBA00023170"/>
    </source>
</evidence>
<keyword evidence="3" id="KW-1003">Cell membrane</keyword>
<accession>A0A8S1BYI8</accession>
<comment type="similarity">
    <text evidence="2 12">Belongs to the G-protein coupled receptor 1 family.</text>
</comment>
<evidence type="ECO:0000256" key="10">
    <source>
        <dbReference type="ARBA" id="ARBA00023180"/>
    </source>
</evidence>
<feature type="transmembrane region" description="Helical" evidence="13">
    <location>
        <begin position="136"/>
        <end position="161"/>
    </location>
</feature>
<feature type="transmembrane region" description="Helical" evidence="13">
    <location>
        <begin position="362"/>
        <end position="383"/>
    </location>
</feature>
<dbReference type="InterPro" id="IPR017452">
    <property type="entry name" value="GPCR_Rhodpsn_7TM"/>
</dbReference>
<comment type="subcellular location">
    <subcellularLocation>
        <location evidence="1">Cell membrane</location>
        <topology evidence="1">Multi-pass membrane protein</topology>
    </subcellularLocation>
</comment>
<gene>
    <name evidence="16" type="ORF">CLODIP_2_CD01760</name>
</gene>
<dbReference type="Pfam" id="PF00001">
    <property type="entry name" value="7tm_1"/>
    <property type="match status" value="1"/>
</dbReference>
<proteinExistence type="inferred from homology"/>
<feature type="domain" description="G-protein coupled receptors family 1 profile" evidence="15">
    <location>
        <begin position="152"/>
        <end position="420"/>
    </location>
</feature>